<evidence type="ECO:0000313" key="10">
    <source>
        <dbReference type="EMBL" id="PZD75183.1"/>
    </source>
</evidence>
<organism evidence="10 11">
    <name type="scientific">Acaryochloris thomasi RCC1774</name>
    <dbReference type="NCBI Taxonomy" id="1764569"/>
    <lineage>
        <taxon>Bacteria</taxon>
        <taxon>Bacillati</taxon>
        <taxon>Cyanobacteriota</taxon>
        <taxon>Cyanophyceae</taxon>
        <taxon>Acaryochloridales</taxon>
        <taxon>Acaryochloridaceae</taxon>
        <taxon>Acaryochloris</taxon>
        <taxon>Acaryochloris thomasi</taxon>
    </lineage>
</organism>
<evidence type="ECO:0000256" key="3">
    <source>
        <dbReference type="ARBA" id="ARBA00022475"/>
    </source>
</evidence>
<accession>A0A2W1JPE3</accession>
<keyword evidence="6" id="KW-0406">Ion transport</keyword>
<dbReference type="AlphaFoldDB" id="A0A2W1JPE3"/>
<evidence type="ECO:0000256" key="9">
    <source>
        <dbReference type="SAM" id="Phobius"/>
    </source>
</evidence>
<feature type="transmembrane region" description="Helical" evidence="9">
    <location>
        <begin position="28"/>
        <end position="48"/>
    </location>
</feature>
<evidence type="ECO:0000313" key="11">
    <source>
        <dbReference type="Proteomes" id="UP000248857"/>
    </source>
</evidence>
<sequence>MVITAEKLEKPNWFTTTFKLQGSIVPMIFPRVLLFCGLAAGVSLLYTSDLPIYLEKLGELTTNVIYNLILGLLIVFRTNTSYDRFWEGRKAWGSLVVNTRNLAQELQVALSGNEQEKQDAIRLLSAFAIATKLHLRDEDINDELKEQVTPAQLQQLETAKHRPLIIVFWIRSYLQQQMKEGNIIEAQVASANVMLNSLVEGISGCERIVTTPIPVAYRIFLKRLILIYCIGLPFRVVPEITWWSIPVMAIVSFLLLGVEEVGRELENPFGYGANDLPLDTICGAIVNTIENTLSLGKPVLPEKELQALSS</sequence>
<evidence type="ECO:0008006" key="12">
    <source>
        <dbReference type="Google" id="ProtNLM"/>
    </source>
</evidence>
<dbReference type="Proteomes" id="UP000248857">
    <property type="component" value="Unassembled WGS sequence"/>
</dbReference>
<keyword evidence="7 9" id="KW-0472">Membrane</keyword>
<evidence type="ECO:0000256" key="8">
    <source>
        <dbReference type="ARBA" id="ARBA00034708"/>
    </source>
</evidence>
<dbReference type="RefSeq" id="WP_110984303.1">
    <property type="nucleotide sequence ID" value="NZ_CAWNWM010000001.1"/>
</dbReference>
<protein>
    <recommendedName>
        <fullName evidence="12">Bestrophin, RFP-TM, chloride channel</fullName>
    </recommendedName>
</protein>
<evidence type="ECO:0000256" key="1">
    <source>
        <dbReference type="ARBA" id="ARBA00004651"/>
    </source>
</evidence>
<dbReference type="InterPro" id="IPR044669">
    <property type="entry name" value="YneE/VCCN1/2-like"/>
</dbReference>
<reference evidence="10 11" key="1">
    <citation type="journal article" date="2018" name="Sci. Rep.">
        <title>A novel species of the marine cyanobacterium Acaryochloris with a unique pigment content and lifestyle.</title>
        <authorList>
            <person name="Partensky F."/>
            <person name="Six C."/>
            <person name="Ratin M."/>
            <person name="Garczarek L."/>
            <person name="Vaulot D."/>
            <person name="Probert I."/>
            <person name="Calteau A."/>
            <person name="Gourvil P."/>
            <person name="Marie D."/>
            <person name="Grebert T."/>
            <person name="Bouchier C."/>
            <person name="Le Panse S."/>
            <person name="Gachenot M."/>
            <person name="Rodriguez F."/>
            <person name="Garrido J.L."/>
        </authorList>
    </citation>
    <scope>NUCLEOTIDE SEQUENCE [LARGE SCALE GENOMIC DNA]</scope>
    <source>
        <strain evidence="10 11">RCC1774</strain>
    </source>
</reference>
<keyword evidence="3" id="KW-1003">Cell membrane</keyword>
<feature type="transmembrane region" description="Helical" evidence="9">
    <location>
        <begin position="60"/>
        <end position="76"/>
    </location>
</feature>
<dbReference type="PANTHER" id="PTHR33281">
    <property type="entry name" value="UPF0187 PROTEIN YNEE"/>
    <property type="match status" value="1"/>
</dbReference>
<evidence type="ECO:0000256" key="5">
    <source>
        <dbReference type="ARBA" id="ARBA00022989"/>
    </source>
</evidence>
<evidence type="ECO:0000256" key="4">
    <source>
        <dbReference type="ARBA" id="ARBA00022692"/>
    </source>
</evidence>
<comment type="caution">
    <text evidence="10">The sequence shown here is derived from an EMBL/GenBank/DDBJ whole genome shotgun (WGS) entry which is preliminary data.</text>
</comment>
<keyword evidence="2" id="KW-0813">Transport</keyword>
<evidence type="ECO:0000256" key="7">
    <source>
        <dbReference type="ARBA" id="ARBA00023136"/>
    </source>
</evidence>
<dbReference type="GO" id="GO:0005254">
    <property type="term" value="F:chloride channel activity"/>
    <property type="evidence" value="ECO:0007669"/>
    <property type="project" value="InterPro"/>
</dbReference>
<comment type="subcellular location">
    <subcellularLocation>
        <location evidence="1">Cell membrane</location>
        <topology evidence="1">Multi-pass membrane protein</topology>
    </subcellularLocation>
</comment>
<dbReference type="Pfam" id="PF25539">
    <property type="entry name" value="Bestrophin_2"/>
    <property type="match status" value="1"/>
</dbReference>
<evidence type="ECO:0000256" key="2">
    <source>
        <dbReference type="ARBA" id="ARBA00022448"/>
    </source>
</evidence>
<proteinExistence type="inferred from homology"/>
<evidence type="ECO:0000256" key="6">
    <source>
        <dbReference type="ARBA" id="ARBA00023065"/>
    </source>
</evidence>
<dbReference type="OrthoDB" id="445589at2"/>
<name>A0A2W1JPE3_9CYAN</name>
<dbReference type="PANTHER" id="PTHR33281:SF19">
    <property type="entry name" value="VOLTAGE-DEPENDENT ANION CHANNEL-FORMING PROTEIN YNEE"/>
    <property type="match status" value="1"/>
</dbReference>
<keyword evidence="11" id="KW-1185">Reference proteome</keyword>
<dbReference type="EMBL" id="PQWO01000001">
    <property type="protein sequence ID" value="PZD75183.1"/>
    <property type="molecule type" value="Genomic_DNA"/>
</dbReference>
<comment type="similarity">
    <text evidence="8">Belongs to the anion channel-forming bestrophin (TC 1.A.46) family.</text>
</comment>
<gene>
    <name evidence="10" type="ORF">C1752_00324</name>
</gene>
<keyword evidence="4 9" id="KW-0812">Transmembrane</keyword>
<keyword evidence="5 9" id="KW-1133">Transmembrane helix</keyword>
<dbReference type="GO" id="GO:0005886">
    <property type="term" value="C:plasma membrane"/>
    <property type="evidence" value="ECO:0007669"/>
    <property type="project" value="UniProtKB-SubCell"/>
</dbReference>